<dbReference type="PANTHER" id="PTHR32234:SF3">
    <property type="entry name" value="SUPPRESSION OF COPPER SENSITIVITY PROTEIN"/>
    <property type="match status" value="1"/>
</dbReference>
<dbReference type="InterPro" id="IPR013766">
    <property type="entry name" value="Thioredoxin_domain"/>
</dbReference>
<dbReference type="CDD" id="cd02953">
    <property type="entry name" value="DsbDgamma"/>
    <property type="match status" value="1"/>
</dbReference>
<feature type="transmembrane region" description="Helical" evidence="7">
    <location>
        <begin position="364"/>
        <end position="385"/>
    </location>
</feature>
<dbReference type="InterPro" id="IPR003834">
    <property type="entry name" value="Cyt_c_assmbl_TM_dom"/>
</dbReference>
<dbReference type="Gene3D" id="3.40.30.10">
    <property type="entry name" value="Glutaredoxin"/>
    <property type="match status" value="1"/>
</dbReference>
<accession>A0ABT3NU06</accession>
<evidence type="ECO:0000256" key="1">
    <source>
        <dbReference type="ARBA" id="ARBA00004651"/>
    </source>
</evidence>
<evidence type="ECO:0000256" key="6">
    <source>
        <dbReference type="ARBA" id="ARBA00023136"/>
    </source>
</evidence>
<dbReference type="PANTHER" id="PTHR32234">
    <property type="entry name" value="THIOL:DISULFIDE INTERCHANGE PROTEIN DSBD"/>
    <property type="match status" value="1"/>
</dbReference>
<comment type="subcellular location">
    <subcellularLocation>
        <location evidence="1">Cell membrane</location>
        <topology evidence="1">Multi-pass membrane protein</topology>
    </subcellularLocation>
</comment>
<evidence type="ECO:0000256" key="7">
    <source>
        <dbReference type="SAM" id="Phobius"/>
    </source>
</evidence>
<evidence type="ECO:0000313" key="10">
    <source>
        <dbReference type="Proteomes" id="UP001526430"/>
    </source>
</evidence>
<reference evidence="9 10" key="1">
    <citation type="submission" date="2022-10" db="EMBL/GenBank/DDBJ databases">
        <title>Roseococcus glaciei nov., sp. nov., isolated from glacier.</title>
        <authorList>
            <person name="Liu Q."/>
            <person name="Xin Y.-H."/>
        </authorList>
    </citation>
    <scope>NUCLEOTIDE SEQUENCE [LARGE SCALE GENOMIC DNA]</scope>
    <source>
        <strain evidence="9 10">MDT2-1-1</strain>
    </source>
</reference>
<evidence type="ECO:0000256" key="4">
    <source>
        <dbReference type="ARBA" id="ARBA00022748"/>
    </source>
</evidence>
<evidence type="ECO:0000256" key="5">
    <source>
        <dbReference type="ARBA" id="ARBA00022989"/>
    </source>
</evidence>
<keyword evidence="3 7" id="KW-0812">Transmembrane</keyword>
<keyword evidence="10" id="KW-1185">Reference proteome</keyword>
<dbReference type="RefSeq" id="WP_301589567.1">
    <property type="nucleotide sequence ID" value="NZ_JAPFQI010000004.1"/>
</dbReference>
<dbReference type="PROSITE" id="PS51352">
    <property type="entry name" value="THIOREDOXIN_2"/>
    <property type="match status" value="1"/>
</dbReference>
<keyword evidence="4" id="KW-0201">Cytochrome c-type biogenesis</keyword>
<feature type="transmembrane region" description="Helical" evidence="7">
    <location>
        <begin position="279"/>
        <end position="304"/>
    </location>
</feature>
<feature type="transmembrane region" description="Helical" evidence="7">
    <location>
        <begin position="431"/>
        <end position="451"/>
    </location>
</feature>
<organism evidence="9 10">
    <name type="scientific">Sabulicella glaciei</name>
    <dbReference type="NCBI Taxonomy" id="2984948"/>
    <lineage>
        <taxon>Bacteria</taxon>
        <taxon>Pseudomonadati</taxon>
        <taxon>Pseudomonadota</taxon>
        <taxon>Alphaproteobacteria</taxon>
        <taxon>Acetobacterales</taxon>
        <taxon>Acetobacteraceae</taxon>
        <taxon>Sabulicella</taxon>
    </lineage>
</organism>
<evidence type="ECO:0000313" key="9">
    <source>
        <dbReference type="EMBL" id="MCW8085646.1"/>
    </source>
</evidence>
<dbReference type="InterPro" id="IPR035671">
    <property type="entry name" value="DsbD_gamma"/>
</dbReference>
<keyword evidence="5 7" id="KW-1133">Transmembrane helix</keyword>
<dbReference type="Pfam" id="PF11412">
    <property type="entry name" value="DsbD_N"/>
    <property type="match status" value="1"/>
</dbReference>
<feature type="transmembrane region" description="Helical" evidence="7">
    <location>
        <begin position="397"/>
        <end position="425"/>
    </location>
</feature>
<evidence type="ECO:0000256" key="3">
    <source>
        <dbReference type="ARBA" id="ARBA00022692"/>
    </source>
</evidence>
<proteinExistence type="predicted"/>
<feature type="transmembrane region" description="Helical" evidence="7">
    <location>
        <begin position="495"/>
        <end position="513"/>
    </location>
</feature>
<feature type="transmembrane region" description="Helical" evidence="7">
    <location>
        <begin position="471"/>
        <end position="489"/>
    </location>
</feature>
<feature type="transmembrane region" description="Helical" evidence="7">
    <location>
        <begin position="520"/>
        <end position="538"/>
    </location>
</feature>
<dbReference type="Proteomes" id="UP001526430">
    <property type="component" value="Unassembled WGS sequence"/>
</dbReference>
<keyword evidence="6 7" id="KW-0472">Membrane</keyword>
<protein>
    <submittedName>
        <fullName evidence="9">Protein-disulfide reductase DsbD family protein</fullName>
    </submittedName>
</protein>
<gene>
    <name evidence="9" type="ORF">OF850_08420</name>
</gene>
<dbReference type="Pfam" id="PF13899">
    <property type="entry name" value="Thioredoxin_7"/>
    <property type="match status" value="1"/>
</dbReference>
<evidence type="ECO:0000259" key="8">
    <source>
        <dbReference type="PROSITE" id="PS51352"/>
    </source>
</evidence>
<dbReference type="SUPFAM" id="SSF52833">
    <property type="entry name" value="Thioredoxin-like"/>
    <property type="match status" value="1"/>
</dbReference>
<sequence length="664" mass="68354">MPRFLLLLILALLPLRGLAVESAPVSSPRATATLLADRAAIAPGEEFRLMLFLRLAPGWHSYWSNPGDAGAPPEVTLRLPEGWSAGDLQFPAPERIPFGPLMNFGYKGEVGFPLPVSAPATLRPGEAVTIEAEATWLACADVCIPEEGRFMLTLPVEAAPSPASLPRFMAAEAAMPRPSPFSARLSPEGVLAVEGEAITPAAVRGAAFFPFEQSRFLNASPQRLALREGRLTLALTPAPGASPGAAEGVLVLTDAGGQRASFTLRAEPGPTVPAEGTGLWQALALAVLGGLILNLMPCVFPVLAMKAMALARLGGAEARAVRGDAMGYVLGVLAGFVALGGVLLALRAGGAAAGWGFQFTHPAFVAALAWVMLLVGLNLSGVFAIRGPALGGARGAFGTGLLAVVVATPCTAPFMATAIGAALLLPGWGALLVFAAMGLGLALPYAALAAFPALARSFPRPGPWMERLRQVLAFPMYGAAAWLVWVLAQQAGPDGVLVALAGGVLVAMAAWAFGTGARPGRLLGLVAAALALALLPGLEGSPAAASRPALSGEAWSPDRLAALQAEGRPVFVNLTAAWCITCKVNERIALDTEATRAALAERNVAVLVGDWTRGDPAITALLRAHGRDGVPLYLLYPAGRGAPVILPQLLTEGTMLEAISALRS</sequence>
<dbReference type="InterPro" id="IPR028250">
    <property type="entry name" value="DsbDN"/>
</dbReference>
<feature type="transmembrane region" description="Helical" evidence="7">
    <location>
        <begin position="325"/>
        <end position="344"/>
    </location>
</feature>
<dbReference type="EMBL" id="JAPFQI010000004">
    <property type="protein sequence ID" value="MCW8085646.1"/>
    <property type="molecule type" value="Genomic_DNA"/>
</dbReference>
<evidence type="ECO:0000256" key="2">
    <source>
        <dbReference type="ARBA" id="ARBA00022475"/>
    </source>
</evidence>
<dbReference type="Pfam" id="PF02683">
    <property type="entry name" value="DsbD_TM"/>
    <property type="match status" value="1"/>
</dbReference>
<feature type="domain" description="Thioredoxin" evidence="8">
    <location>
        <begin position="534"/>
        <end position="664"/>
    </location>
</feature>
<keyword evidence="2" id="KW-1003">Cell membrane</keyword>
<comment type="caution">
    <text evidence="9">The sequence shown here is derived from an EMBL/GenBank/DDBJ whole genome shotgun (WGS) entry which is preliminary data.</text>
</comment>
<dbReference type="InterPro" id="IPR036249">
    <property type="entry name" value="Thioredoxin-like_sf"/>
</dbReference>
<name>A0ABT3NU06_9PROT</name>